<name>A0A8J3XVN8_9ACTN</name>
<evidence type="ECO:0000256" key="1">
    <source>
        <dbReference type="ARBA" id="ARBA00004236"/>
    </source>
</evidence>
<keyword evidence="5 6" id="KW-0472">Membrane</keyword>
<dbReference type="InterPro" id="IPR029044">
    <property type="entry name" value="Nucleotide-diphossugar_trans"/>
</dbReference>
<comment type="subcellular location">
    <subcellularLocation>
        <location evidence="1">Cell membrane</location>
    </subcellularLocation>
</comment>
<evidence type="ECO:0000256" key="3">
    <source>
        <dbReference type="ARBA" id="ARBA00022676"/>
    </source>
</evidence>
<dbReference type="EMBL" id="BOOQ01000056">
    <property type="protein sequence ID" value="GII50793.1"/>
    <property type="molecule type" value="Genomic_DNA"/>
</dbReference>
<evidence type="ECO:0000256" key="6">
    <source>
        <dbReference type="SAM" id="Phobius"/>
    </source>
</evidence>
<dbReference type="PANTHER" id="PTHR22913:SF12">
    <property type="entry name" value="MANNURONAN SYNTHASE"/>
    <property type="match status" value="1"/>
</dbReference>
<feature type="transmembrane region" description="Helical" evidence="6">
    <location>
        <begin position="12"/>
        <end position="33"/>
    </location>
</feature>
<feature type="transmembrane region" description="Helical" evidence="6">
    <location>
        <begin position="352"/>
        <end position="371"/>
    </location>
</feature>
<dbReference type="Gene3D" id="3.90.550.10">
    <property type="entry name" value="Spore Coat Polysaccharide Biosynthesis Protein SpsA, Chain A"/>
    <property type="match status" value="1"/>
</dbReference>
<keyword evidence="6" id="KW-0812">Transmembrane</keyword>
<evidence type="ECO:0000313" key="7">
    <source>
        <dbReference type="EMBL" id="GII50793.1"/>
    </source>
</evidence>
<dbReference type="GO" id="GO:0085029">
    <property type="term" value="P:extracellular matrix assembly"/>
    <property type="evidence" value="ECO:0007669"/>
    <property type="project" value="TreeGrafter"/>
</dbReference>
<feature type="transmembrane region" description="Helical" evidence="6">
    <location>
        <begin position="45"/>
        <end position="63"/>
    </location>
</feature>
<sequence length="432" mass="48505">MRRRKENEKARRIAAGLIVLGAAVAWIISFRTFLGDPGRWEAGGIYLLTTGVLIAILGSTVYPRRFTHLPPAKGRVVCIVPSYNENTEALHSTIAALLNSTRPPDEIHVVDDGSSTPAVPFAHPFVFMHRRENGGKREAQAFVLRELRWARDHGRGRADFILTVDSDSVVDRRAIRHLLRAMSDPKVQAATGLPMLRNRTKNLLTRMLDLEMVSACLTQRAARSRMGVVAPCSGALSLYRADLVLDNLDDYLDSGTVGDDRRLTHYALQRGQTVAVDEAWVFTDMPETIRTAYRQRTRWYRSYWIYALWEVSNLRPLPTAWRIYAMAMSAINPVALLWMCIGAPILGKPFPWEGALYWLGLTYIIGSKYAFRRPNVGPGARIATWLIGTPFLLLLQYGVIRPAMWHAAFTATRKGWVTRGPSVDESSLSMVA</sequence>
<feature type="transmembrane region" description="Helical" evidence="6">
    <location>
        <begin position="383"/>
        <end position="400"/>
    </location>
</feature>
<dbReference type="GO" id="GO:0050501">
    <property type="term" value="F:hyaluronan synthase activity"/>
    <property type="evidence" value="ECO:0007669"/>
    <property type="project" value="TreeGrafter"/>
</dbReference>
<gene>
    <name evidence="7" type="primary">hasA</name>
    <name evidence="7" type="ORF">Psi02_72170</name>
</gene>
<proteinExistence type="predicted"/>
<keyword evidence="2" id="KW-1003">Cell membrane</keyword>
<keyword evidence="8" id="KW-1185">Reference proteome</keyword>
<accession>A0A8J3XVN8</accession>
<dbReference type="Pfam" id="PF13641">
    <property type="entry name" value="Glyco_tranf_2_3"/>
    <property type="match status" value="1"/>
</dbReference>
<dbReference type="Proteomes" id="UP000644610">
    <property type="component" value="Unassembled WGS sequence"/>
</dbReference>
<dbReference type="PANTHER" id="PTHR22913">
    <property type="entry name" value="HYALURONAN SYNTHASE"/>
    <property type="match status" value="1"/>
</dbReference>
<dbReference type="CDD" id="cd06423">
    <property type="entry name" value="CESA_like"/>
    <property type="match status" value="1"/>
</dbReference>
<feature type="transmembrane region" description="Helical" evidence="6">
    <location>
        <begin position="323"/>
        <end position="346"/>
    </location>
</feature>
<reference evidence="7" key="1">
    <citation type="submission" date="2021-01" db="EMBL/GenBank/DDBJ databases">
        <title>Whole genome shotgun sequence of Planotetraspora silvatica NBRC 100141.</title>
        <authorList>
            <person name="Komaki H."/>
            <person name="Tamura T."/>
        </authorList>
    </citation>
    <scope>NUCLEOTIDE SEQUENCE</scope>
    <source>
        <strain evidence="7">NBRC 100141</strain>
    </source>
</reference>
<keyword evidence="3" id="KW-0328">Glycosyltransferase</keyword>
<dbReference type="GO" id="GO:0005886">
    <property type="term" value="C:plasma membrane"/>
    <property type="evidence" value="ECO:0007669"/>
    <property type="project" value="UniProtKB-SubCell"/>
</dbReference>
<evidence type="ECO:0000256" key="2">
    <source>
        <dbReference type="ARBA" id="ARBA00022475"/>
    </source>
</evidence>
<dbReference type="GO" id="GO:0030213">
    <property type="term" value="P:hyaluronan biosynthetic process"/>
    <property type="evidence" value="ECO:0007669"/>
    <property type="project" value="TreeGrafter"/>
</dbReference>
<dbReference type="AlphaFoldDB" id="A0A8J3XVN8"/>
<dbReference type="RefSeq" id="WP_203980276.1">
    <property type="nucleotide sequence ID" value="NZ_BAAAKY010000052.1"/>
</dbReference>
<evidence type="ECO:0000256" key="4">
    <source>
        <dbReference type="ARBA" id="ARBA00022679"/>
    </source>
</evidence>
<evidence type="ECO:0000256" key="5">
    <source>
        <dbReference type="ARBA" id="ARBA00023136"/>
    </source>
</evidence>
<comment type="caution">
    <text evidence="7">The sequence shown here is derived from an EMBL/GenBank/DDBJ whole genome shotgun (WGS) entry which is preliminary data.</text>
</comment>
<protein>
    <submittedName>
        <fullName evidence="7">Hyaluronan synthase</fullName>
    </submittedName>
</protein>
<evidence type="ECO:0000313" key="8">
    <source>
        <dbReference type="Proteomes" id="UP000644610"/>
    </source>
</evidence>
<organism evidence="7 8">
    <name type="scientific">Planotetraspora silvatica</name>
    <dbReference type="NCBI Taxonomy" id="234614"/>
    <lineage>
        <taxon>Bacteria</taxon>
        <taxon>Bacillati</taxon>
        <taxon>Actinomycetota</taxon>
        <taxon>Actinomycetes</taxon>
        <taxon>Streptosporangiales</taxon>
        <taxon>Streptosporangiaceae</taxon>
        <taxon>Planotetraspora</taxon>
    </lineage>
</organism>
<dbReference type="SUPFAM" id="SSF53448">
    <property type="entry name" value="Nucleotide-diphospho-sugar transferases"/>
    <property type="match status" value="1"/>
</dbReference>
<keyword evidence="6" id="KW-1133">Transmembrane helix</keyword>
<keyword evidence="4" id="KW-0808">Transferase</keyword>